<reference evidence="2 3" key="1">
    <citation type="journal article" date="2021" name="BMC Genomics">
        <title>Datura genome reveals duplications of psychoactive alkaloid biosynthetic genes and high mutation rate following tissue culture.</title>
        <authorList>
            <person name="Rajewski A."/>
            <person name="Carter-House D."/>
            <person name="Stajich J."/>
            <person name="Litt A."/>
        </authorList>
    </citation>
    <scope>NUCLEOTIDE SEQUENCE [LARGE SCALE GENOMIC DNA]</scope>
    <source>
        <strain evidence="2">AR-01</strain>
    </source>
</reference>
<feature type="non-terminal residue" evidence="2">
    <location>
        <position position="101"/>
    </location>
</feature>
<dbReference type="EMBL" id="JACEIK010000894">
    <property type="protein sequence ID" value="MCD7463531.1"/>
    <property type="molecule type" value="Genomic_DNA"/>
</dbReference>
<evidence type="ECO:0000313" key="3">
    <source>
        <dbReference type="Proteomes" id="UP000823775"/>
    </source>
</evidence>
<feature type="compositionally biased region" description="Low complexity" evidence="1">
    <location>
        <begin position="89"/>
        <end position="101"/>
    </location>
</feature>
<sequence length="101" mass="10734">MGWDTKIELKMSASYSSSSSTVGARRHASTRTAARQFLFLTSSVPDFLVRTSSTSRSYFVDVETSTSSASPRQSPRPSRQSAVAPQVTSSALASSPRPSAG</sequence>
<evidence type="ECO:0000313" key="2">
    <source>
        <dbReference type="EMBL" id="MCD7463531.1"/>
    </source>
</evidence>
<accession>A0ABS8SXK6</accession>
<comment type="caution">
    <text evidence="2">The sequence shown here is derived from an EMBL/GenBank/DDBJ whole genome shotgun (WGS) entry which is preliminary data.</text>
</comment>
<feature type="compositionally biased region" description="Low complexity" evidence="1">
    <location>
        <begin position="64"/>
        <end position="82"/>
    </location>
</feature>
<feature type="region of interest" description="Disordered" evidence="1">
    <location>
        <begin position="60"/>
        <end position="101"/>
    </location>
</feature>
<gene>
    <name evidence="2" type="ORF">HAX54_050799</name>
</gene>
<name>A0ABS8SXK6_DATST</name>
<protein>
    <submittedName>
        <fullName evidence="2">Uncharacterized protein</fullName>
    </submittedName>
</protein>
<proteinExistence type="predicted"/>
<organism evidence="2 3">
    <name type="scientific">Datura stramonium</name>
    <name type="common">Jimsonweed</name>
    <name type="synonym">Common thornapple</name>
    <dbReference type="NCBI Taxonomy" id="4076"/>
    <lineage>
        <taxon>Eukaryota</taxon>
        <taxon>Viridiplantae</taxon>
        <taxon>Streptophyta</taxon>
        <taxon>Embryophyta</taxon>
        <taxon>Tracheophyta</taxon>
        <taxon>Spermatophyta</taxon>
        <taxon>Magnoliopsida</taxon>
        <taxon>eudicotyledons</taxon>
        <taxon>Gunneridae</taxon>
        <taxon>Pentapetalae</taxon>
        <taxon>asterids</taxon>
        <taxon>lamiids</taxon>
        <taxon>Solanales</taxon>
        <taxon>Solanaceae</taxon>
        <taxon>Solanoideae</taxon>
        <taxon>Datureae</taxon>
        <taxon>Datura</taxon>
    </lineage>
</organism>
<dbReference type="Proteomes" id="UP000823775">
    <property type="component" value="Unassembled WGS sequence"/>
</dbReference>
<keyword evidence="3" id="KW-1185">Reference proteome</keyword>
<evidence type="ECO:0000256" key="1">
    <source>
        <dbReference type="SAM" id="MobiDB-lite"/>
    </source>
</evidence>